<dbReference type="RefSeq" id="WP_191705298.1">
    <property type="nucleotide sequence ID" value="NZ_JACSPW010000023.1"/>
</dbReference>
<protein>
    <submittedName>
        <fullName evidence="2">Ribonuclease H-like domain-containing protein</fullName>
    </submittedName>
</protein>
<dbReference type="SUPFAM" id="SSF48452">
    <property type="entry name" value="TPR-like"/>
    <property type="match status" value="1"/>
</dbReference>
<dbReference type="EMBL" id="JACSPW010000023">
    <property type="protein sequence ID" value="MBD8034812.1"/>
    <property type="molecule type" value="Genomic_DNA"/>
</dbReference>
<sequence>MSYENKLLQMKKLLGKKTGQKQEKPTFIKPDPPFYSEQWQQAGLKWIENEFGMLFKREVHYSLDYKHGDYRLGELFNALKRWKYEADDHPFAIDEQETIVFFDTETTGLKGAGTHIFLLGFLQFDEEEEQFTLTQYVLSDPSNEVAFLFESKLWQKDATIVSYNGKSFDWPQLQVRWTLNKQHLPPLKTQRQIDLLHSSKRLWKDDLSRMKLTQVEQDKLGFYRKGDIPGHLAPIIYFDAIKSGNAETLMKVLLHNEWDLLSLITLYIHSTNLLFDAISTESATTYTNIGKWFGDLKKQQTSAEILQEVTKHFNAEETGYAHFYLAYELKRVGEVKLAIESFQSALPTITREKKLLAYEQLAILYEHQLKDYEQAMVFSEKGLELLQQISFIKETQLLNKQRNWHKRLGRLDNKMNKNNSNKD</sequence>
<dbReference type="InterPro" id="IPR011990">
    <property type="entry name" value="TPR-like_helical_dom_sf"/>
</dbReference>
<accession>A0ABR8XSB1</accession>
<dbReference type="PANTHER" id="PTHR38462:SF1">
    <property type="entry name" value="YPRB RIBONUCLEASE H-LIKE DOMAIN-CONTAINING PROTEIN"/>
    <property type="match status" value="1"/>
</dbReference>
<gene>
    <name evidence="2" type="ORF">H9632_17250</name>
</gene>
<dbReference type="SUPFAM" id="SSF53098">
    <property type="entry name" value="Ribonuclease H-like"/>
    <property type="match status" value="1"/>
</dbReference>
<dbReference type="Gene3D" id="1.25.40.10">
    <property type="entry name" value="Tetratricopeptide repeat domain"/>
    <property type="match status" value="1"/>
</dbReference>
<dbReference type="InterPro" id="IPR036397">
    <property type="entry name" value="RNaseH_sf"/>
</dbReference>
<proteinExistence type="predicted"/>
<dbReference type="Gene3D" id="3.30.420.10">
    <property type="entry name" value="Ribonuclease H-like superfamily/Ribonuclease H"/>
    <property type="match status" value="1"/>
</dbReference>
<evidence type="ECO:0000259" key="1">
    <source>
        <dbReference type="Pfam" id="PF13482"/>
    </source>
</evidence>
<evidence type="ECO:0000313" key="2">
    <source>
        <dbReference type="EMBL" id="MBD8034812.1"/>
    </source>
</evidence>
<organism evidence="2 3">
    <name type="scientific">Solibacillus merdavium</name>
    <dbReference type="NCBI Taxonomy" id="2762218"/>
    <lineage>
        <taxon>Bacteria</taxon>
        <taxon>Bacillati</taxon>
        <taxon>Bacillota</taxon>
        <taxon>Bacilli</taxon>
        <taxon>Bacillales</taxon>
        <taxon>Caryophanaceae</taxon>
        <taxon>Solibacillus</taxon>
    </lineage>
</organism>
<feature type="domain" description="YprB ribonuclease H-like" evidence="1">
    <location>
        <begin position="100"/>
        <end position="269"/>
    </location>
</feature>
<dbReference type="Proteomes" id="UP000600565">
    <property type="component" value="Unassembled WGS sequence"/>
</dbReference>
<dbReference type="InterPro" id="IPR012337">
    <property type="entry name" value="RNaseH-like_sf"/>
</dbReference>
<dbReference type="InterPro" id="IPR038720">
    <property type="entry name" value="YprB_RNase_H-like_dom"/>
</dbReference>
<comment type="caution">
    <text evidence="2">The sequence shown here is derived from an EMBL/GenBank/DDBJ whole genome shotgun (WGS) entry which is preliminary data.</text>
</comment>
<keyword evidence="3" id="KW-1185">Reference proteome</keyword>
<reference evidence="2 3" key="1">
    <citation type="submission" date="2020-08" db="EMBL/GenBank/DDBJ databases">
        <title>A Genomic Blueprint of the Chicken Gut Microbiome.</title>
        <authorList>
            <person name="Gilroy R."/>
            <person name="Ravi A."/>
            <person name="Getino M."/>
            <person name="Pursley I."/>
            <person name="Horton D.L."/>
            <person name="Alikhan N.-F."/>
            <person name="Baker D."/>
            <person name="Gharbi K."/>
            <person name="Hall N."/>
            <person name="Watson M."/>
            <person name="Adriaenssens E.M."/>
            <person name="Foster-Nyarko E."/>
            <person name="Jarju S."/>
            <person name="Secka A."/>
            <person name="Antonio M."/>
            <person name="Oren A."/>
            <person name="Chaudhuri R."/>
            <person name="La Ragione R.M."/>
            <person name="Hildebrand F."/>
            <person name="Pallen M.J."/>
        </authorList>
    </citation>
    <scope>NUCLEOTIDE SEQUENCE [LARGE SCALE GENOMIC DNA]</scope>
    <source>
        <strain evidence="2 3">Sa1YVA6</strain>
    </source>
</reference>
<name>A0ABR8XSB1_9BACL</name>
<dbReference type="Pfam" id="PF13482">
    <property type="entry name" value="RNase_H_2"/>
    <property type="match status" value="1"/>
</dbReference>
<dbReference type="PANTHER" id="PTHR38462">
    <property type="entry name" value="EXONUCLEASE-LIKE PROTEIN"/>
    <property type="match status" value="1"/>
</dbReference>
<evidence type="ECO:0000313" key="3">
    <source>
        <dbReference type="Proteomes" id="UP000600565"/>
    </source>
</evidence>